<gene>
    <name evidence="8" type="primary">mnmE</name>
    <name evidence="8" type="synonym">trmE</name>
    <name evidence="11" type="ORF">Fokcrypt_00042</name>
</gene>
<keyword evidence="5 8" id="KW-0378">Hydrolase</keyword>
<evidence type="ECO:0000256" key="5">
    <source>
        <dbReference type="ARBA" id="ARBA00022801"/>
    </source>
</evidence>
<feature type="binding site" evidence="8">
    <location>
        <position position="21"/>
    </location>
    <ligand>
        <name>(6S)-5-formyl-5,6,7,8-tetrahydrofolate</name>
        <dbReference type="ChEBI" id="CHEBI:57457"/>
    </ligand>
</feature>
<dbReference type="EC" id="3.6.-.-" evidence="8"/>
<protein>
    <recommendedName>
        <fullName evidence="8">tRNA modification GTPase MnmE</fullName>
        <ecNumber evidence="8">3.6.-.-</ecNumber>
    </recommendedName>
</protein>
<evidence type="ECO:0000256" key="4">
    <source>
        <dbReference type="ARBA" id="ARBA00022741"/>
    </source>
</evidence>
<dbReference type="SUPFAM" id="SSF52540">
    <property type="entry name" value="P-loop containing nucleoside triphosphate hydrolases"/>
    <property type="match status" value="1"/>
</dbReference>
<dbReference type="InterPro" id="IPR006073">
    <property type="entry name" value="GTP-bd"/>
</dbReference>
<comment type="cofactor">
    <cofactor evidence="8">
        <name>K(+)</name>
        <dbReference type="ChEBI" id="CHEBI:29103"/>
    </cofactor>
    <text evidence="8">Binds 1 potassium ion per subunit.</text>
</comment>
<evidence type="ECO:0000256" key="3">
    <source>
        <dbReference type="ARBA" id="ARBA00022694"/>
    </source>
</evidence>
<dbReference type="NCBIfam" id="TIGR00231">
    <property type="entry name" value="small_GTP"/>
    <property type="match status" value="1"/>
</dbReference>
<organism evidence="11 12">
    <name type="scientific">Candidatus Fokinia crypta</name>
    <dbReference type="NCBI Taxonomy" id="1920990"/>
    <lineage>
        <taxon>Bacteria</taxon>
        <taxon>Pseudomonadati</taxon>
        <taxon>Pseudomonadota</taxon>
        <taxon>Alphaproteobacteria</taxon>
        <taxon>Rickettsiales</taxon>
        <taxon>Candidatus Midichloriaceae</taxon>
        <taxon>Candidatus Fokinia</taxon>
    </lineage>
</organism>
<dbReference type="RefSeq" id="WP_323722199.1">
    <property type="nucleotide sequence ID" value="NZ_CP110343.1"/>
</dbReference>
<keyword evidence="3 8" id="KW-0819">tRNA processing</keyword>
<keyword evidence="8" id="KW-0460">Magnesium</keyword>
<dbReference type="InterPro" id="IPR025867">
    <property type="entry name" value="MnmE_helical"/>
</dbReference>
<comment type="caution">
    <text evidence="8">Lacks conserved residue(s) required for the propagation of feature annotation.</text>
</comment>
<evidence type="ECO:0000256" key="9">
    <source>
        <dbReference type="RuleBase" id="RU003313"/>
    </source>
</evidence>
<feature type="binding site" evidence="8">
    <location>
        <position position="226"/>
    </location>
    <ligand>
        <name>K(+)</name>
        <dbReference type="ChEBI" id="CHEBI:29103"/>
    </ligand>
</feature>
<dbReference type="InterPro" id="IPR005225">
    <property type="entry name" value="Small_GTP-bd"/>
</dbReference>
<comment type="subunit">
    <text evidence="8">Homodimer. Heterotetramer of two MnmE and two MnmG subunits.</text>
</comment>
<dbReference type="CDD" id="cd04164">
    <property type="entry name" value="trmE"/>
    <property type="match status" value="1"/>
</dbReference>
<comment type="similarity">
    <text evidence="1 8 9">Belongs to the TRAFAC class TrmE-Era-EngA-EngB-Septin-like GTPase superfamily. TrmE GTPase family.</text>
</comment>
<dbReference type="InterPro" id="IPR004520">
    <property type="entry name" value="GTPase_MnmE"/>
</dbReference>
<dbReference type="Proteomes" id="UP001325140">
    <property type="component" value="Chromosome"/>
</dbReference>
<evidence type="ECO:0000256" key="1">
    <source>
        <dbReference type="ARBA" id="ARBA00011043"/>
    </source>
</evidence>
<keyword evidence="4 8" id="KW-0547">Nucleotide-binding</keyword>
<dbReference type="PRINTS" id="PR00449">
    <property type="entry name" value="RASTRNSFRMNG"/>
</dbReference>
<dbReference type="InterPro" id="IPR031168">
    <property type="entry name" value="G_TrmE"/>
</dbReference>
<evidence type="ECO:0000259" key="10">
    <source>
        <dbReference type="PROSITE" id="PS50052"/>
    </source>
</evidence>
<feature type="domain" description="Guanylate kinase-like" evidence="10">
    <location>
        <begin position="216"/>
        <end position="419"/>
    </location>
</feature>
<proteinExistence type="inferred from homology"/>
<feature type="binding site" evidence="8">
    <location>
        <position position="245"/>
    </location>
    <ligand>
        <name>K(+)</name>
        <dbReference type="ChEBI" id="CHEBI:29103"/>
    </ligand>
</feature>
<comment type="subcellular location">
    <subcellularLocation>
        <location evidence="8">Cytoplasm</location>
    </subcellularLocation>
</comment>
<evidence type="ECO:0000256" key="7">
    <source>
        <dbReference type="ARBA" id="ARBA00023134"/>
    </source>
</evidence>
<keyword evidence="2 8" id="KW-0963">Cytoplasm</keyword>
<dbReference type="HAMAP" id="MF_00379">
    <property type="entry name" value="GTPase_MnmE"/>
    <property type="match status" value="1"/>
</dbReference>
<evidence type="ECO:0000313" key="12">
    <source>
        <dbReference type="Proteomes" id="UP001325140"/>
    </source>
</evidence>
<feature type="binding site" evidence="8">
    <location>
        <position position="463"/>
    </location>
    <ligand>
        <name>(6S)-5-formyl-5,6,7,8-tetrahydrofolate</name>
        <dbReference type="ChEBI" id="CHEBI:57457"/>
    </ligand>
</feature>
<feature type="binding site" evidence="8">
    <location>
        <position position="247"/>
    </location>
    <ligand>
        <name>K(+)</name>
        <dbReference type="ChEBI" id="CHEBI:29103"/>
    </ligand>
</feature>
<dbReference type="Gene3D" id="3.30.1360.120">
    <property type="entry name" value="Probable tRNA modification gtpase trme, domain 1"/>
    <property type="match status" value="1"/>
</dbReference>
<feature type="binding site" evidence="8">
    <location>
        <begin position="226"/>
        <end position="231"/>
    </location>
    <ligand>
        <name>GTP</name>
        <dbReference type="ChEBI" id="CHEBI:37565"/>
    </ligand>
</feature>
<keyword evidence="8" id="KW-0479">Metal-binding</keyword>
<dbReference type="NCBIfam" id="NF003661">
    <property type="entry name" value="PRK05291.1-3"/>
    <property type="match status" value="1"/>
</dbReference>
<feature type="binding site" evidence="8">
    <location>
        <position position="230"/>
    </location>
    <ligand>
        <name>Mg(2+)</name>
        <dbReference type="ChEBI" id="CHEBI:18420"/>
    </ligand>
</feature>
<sequence>MDSTIYALSTPFGKSGVAIIRITGSRAIDAAQLLKCTTHSRDRTLFRTKLFSPSDGTQLDDCMYVYFRAPNTFTGEDIVELHTHGSIAVINGILEELEKIPFLRKAERGEFTKLAFKNGKMSLSDVEALSELLQAETSMQRRAILAQMSGKLHKTYKRWRTTVVECMYKMEALIDFSSDEVPENELHYVERIILELQNDMQEHYTHSNKCRTIFEGIKVLIIGSPNVGKSSIINLITNEEVAIVSEIPGTTRDIISVSKEINGIKYTFYDTAGFRENSSDTIEKLGMHRAIEYSTSVHIILIVIDATTNIEEQYQQIESKIPLENIEFLQKVLLLYNKSDISTTQECNIDIIKAIKTRIKDHIEVHFIIFSAKTATGLSELINALEKTYIEYDDLTLTSNLRQLDVIKHTLVKIKEYINLPVTYIDIKAHLIREVAKSLELLIGEVDIEEILDNIFHNFCIGK</sequence>
<dbReference type="InterPro" id="IPR027417">
    <property type="entry name" value="P-loop_NTPase"/>
</dbReference>
<feature type="binding site" evidence="8">
    <location>
        <position position="250"/>
    </location>
    <ligand>
        <name>K(+)</name>
        <dbReference type="ChEBI" id="CHEBI:29103"/>
    </ligand>
</feature>
<dbReference type="InterPro" id="IPR008144">
    <property type="entry name" value="Guanylate_kin-like_dom"/>
</dbReference>
<keyword evidence="7 8" id="KW-0342">GTP-binding</keyword>
<dbReference type="InterPro" id="IPR027368">
    <property type="entry name" value="MnmE_dom2"/>
</dbReference>
<feature type="binding site" evidence="8">
    <location>
        <begin position="270"/>
        <end position="273"/>
    </location>
    <ligand>
        <name>GTP</name>
        <dbReference type="ChEBI" id="CHEBI:37565"/>
    </ligand>
</feature>
<dbReference type="Gene3D" id="3.40.50.300">
    <property type="entry name" value="P-loop containing nucleotide triphosphate hydrolases"/>
    <property type="match status" value="1"/>
</dbReference>
<feature type="binding site" evidence="8">
    <location>
        <position position="80"/>
    </location>
    <ligand>
        <name>(6S)-5-formyl-5,6,7,8-tetrahydrofolate</name>
        <dbReference type="ChEBI" id="CHEBI:57457"/>
    </ligand>
</feature>
<feature type="binding site" evidence="8">
    <location>
        <position position="120"/>
    </location>
    <ligand>
        <name>(6S)-5-formyl-5,6,7,8-tetrahydrofolate</name>
        <dbReference type="ChEBI" id="CHEBI:57457"/>
    </ligand>
</feature>
<dbReference type="PANTHER" id="PTHR42714">
    <property type="entry name" value="TRNA MODIFICATION GTPASE GTPBP3"/>
    <property type="match status" value="1"/>
</dbReference>
<dbReference type="Pfam" id="PF10396">
    <property type="entry name" value="TrmE_N"/>
    <property type="match status" value="1"/>
</dbReference>
<dbReference type="NCBIfam" id="TIGR00450">
    <property type="entry name" value="mnmE_trmE_thdF"/>
    <property type="match status" value="1"/>
</dbReference>
<evidence type="ECO:0000256" key="8">
    <source>
        <dbReference type="HAMAP-Rule" id="MF_00379"/>
    </source>
</evidence>
<keyword evidence="6 8" id="KW-0630">Potassium</keyword>
<dbReference type="InterPro" id="IPR018948">
    <property type="entry name" value="GTP-bd_TrmE_N"/>
</dbReference>
<name>A0ABZ0UPE9_9RICK</name>
<comment type="function">
    <text evidence="8">Exhibits a very high intrinsic GTPase hydrolysis rate. Involved in the addition of a carboxymethylaminomethyl (cmnm) group at the wobble position (U34) of certain tRNAs, forming tRNA-cmnm(5)s(2)U34.</text>
</comment>
<dbReference type="Gene3D" id="1.20.120.430">
    <property type="entry name" value="tRNA modification GTPase MnmE domain 2"/>
    <property type="match status" value="1"/>
</dbReference>
<dbReference type="Pfam" id="PF01926">
    <property type="entry name" value="MMR_HSR1"/>
    <property type="match status" value="1"/>
</dbReference>
<evidence type="ECO:0000256" key="6">
    <source>
        <dbReference type="ARBA" id="ARBA00022958"/>
    </source>
</evidence>
<dbReference type="InterPro" id="IPR027266">
    <property type="entry name" value="TrmE/GcvT-like"/>
</dbReference>
<keyword evidence="12" id="KW-1185">Reference proteome</keyword>
<dbReference type="EMBL" id="CP110343">
    <property type="protein sequence ID" value="WPX97537.1"/>
    <property type="molecule type" value="Genomic_DNA"/>
</dbReference>
<feature type="binding site" evidence="8">
    <location>
        <position position="251"/>
    </location>
    <ligand>
        <name>Mg(2+)</name>
        <dbReference type="ChEBI" id="CHEBI:18420"/>
    </ligand>
</feature>
<dbReference type="Pfam" id="PF12631">
    <property type="entry name" value="MnmE_helical"/>
    <property type="match status" value="1"/>
</dbReference>
<reference evidence="11" key="1">
    <citation type="submission" date="2022-10" db="EMBL/GenBank/DDBJ databases">
        <title>Host association and intracellularity evolved multiple times independently in the Rickettsiales.</title>
        <authorList>
            <person name="Castelli M."/>
            <person name="Nardi T."/>
            <person name="Gammuto L."/>
            <person name="Bellinzona G."/>
            <person name="Sabaneyeva E."/>
            <person name="Potekhin A."/>
            <person name="Serra V."/>
            <person name="Petroni G."/>
            <person name="Sassera D."/>
        </authorList>
    </citation>
    <scope>NUCLEOTIDE SEQUENCE [LARGE SCALE GENOMIC DNA]</scope>
    <source>
        <strain evidence="11">US_Bl 11III1</strain>
    </source>
</reference>
<evidence type="ECO:0000313" key="11">
    <source>
        <dbReference type="EMBL" id="WPX97537.1"/>
    </source>
</evidence>
<feature type="binding site" evidence="8">
    <location>
        <begin position="245"/>
        <end position="251"/>
    </location>
    <ligand>
        <name>GTP</name>
        <dbReference type="ChEBI" id="CHEBI:37565"/>
    </ligand>
</feature>
<dbReference type="PANTHER" id="PTHR42714:SF2">
    <property type="entry name" value="TRNA MODIFICATION GTPASE GTPBP3, MITOCHONDRIAL"/>
    <property type="match status" value="1"/>
</dbReference>
<dbReference type="CDD" id="cd14858">
    <property type="entry name" value="TrmE_N"/>
    <property type="match status" value="1"/>
</dbReference>
<dbReference type="PROSITE" id="PS50052">
    <property type="entry name" value="GUANYLATE_KINASE_2"/>
    <property type="match status" value="1"/>
</dbReference>
<accession>A0ABZ0UPE9</accession>
<evidence type="ECO:0000256" key="2">
    <source>
        <dbReference type="ARBA" id="ARBA00022490"/>
    </source>
</evidence>